<feature type="active site" description="Charge relay system" evidence="6">
    <location>
        <position position="156"/>
    </location>
</feature>
<dbReference type="Pfam" id="PF00082">
    <property type="entry name" value="Peptidase_S8"/>
    <property type="match status" value="1"/>
</dbReference>
<dbReference type="PANTHER" id="PTHR43399:SF4">
    <property type="entry name" value="CELL WALL-ASSOCIATED PROTEASE"/>
    <property type="match status" value="1"/>
</dbReference>
<dbReference type="PROSITE" id="PS00138">
    <property type="entry name" value="SUBTILASE_SER"/>
    <property type="match status" value="1"/>
</dbReference>
<organism evidence="9 10">
    <name type="scientific">Chryseobacterium taihuense</name>
    <dbReference type="NCBI Taxonomy" id="1141221"/>
    <lineage>
        <taxon>Bacteria</taxon>
        <taxon>Pseudomonadati</taxon>
        <taxon>Bacteroidota</taxon>
        <taxon>Flavobacteriia</taxon>
        <taxon>Flavobacteriales</taxon>
        <taxon>Weeksellaceae</taxon>
        <taxon>Chryseobacterium group</taxon>
        <taxon>Chryseobacterium</taxon>
    </lineage>
</organism>
<evidence type="ECO:0000256" key="5">
    <source>
        <dbReference type="ARBA" id="ARBA00022825"/>
    </source>
</evidence>
<dbReference type="EC" id="3.4.21.-" evidence="9"/>
<keyword evidence="5 6" id="KW-0720">Serine protease</keyword>
<dbReference type="PROSITE" id="PS00137">
    <property type="entry name" value="SUBTILASE_HIS"/>
    <property type="match status" value="1"/>
</dbReference>
<dbReference type="CDD" id="cd04842">
    <property type="entry name" value="Peptidases_S8_Kp43_protease"/>
    <property type="match status" value="1"/>
</dbReference>
<dbReference type="InterPro" id="IPR026444">
    <property type="entry name" value="Secre_tail"/>
</dbReference>
<evidence type="ECO:0000256" key="3">
    <source>
        <dbReference type="ARBA" id="ARBA00022729"/>
    </source>
</evidence>
<keyword evidence="3" id="KW-0732">Signal</keyword>
<evidence type="ECO:0000313" key="9">
    <source>
        <dbReference type="EMBL" id="VFB03846.1"/>
    </source>
</evidence>
<accession>A0A4U8WE02</accession>
<feature type="active site" description="Charge relay system" evidence="6">
    <location>
        <position position="344"/>
    </location>
</feature>
<dbReference type="InterPro" id="IPR022398">
    <property type="entry name" value="Peptidase_S8_His-AS"/>
</dbReference>
<dbReference type="Gene3D" id="3.40.50.200">
    <property type="entry name" value="Peptidase S8/S53 domain"/>
    <property type="match status" value="1"/>
</dbReference>
<evidence type="ECO:0000256" key="6">
    <source>
        <dbReference type="PROSITE-ProRule" id="PRU01240"/>
    </source>
</evidence>
<dbReference type="GO" id="GO:0006508">
    <property type="term" value="P:proteolysis"/>
    <property type="evidence" value="ECO:0007669"/>
    <property type="project" value="UniProtKB-KW"/>
</dbReference>
<evidence type="ECO:0000256" key="1">
    <source>
        <dbReference type="ARBA" id="ARBA00011073"/>
    </source>
</evidence>
<keyword evidence="4 6" id="KW-0378">Hydrolase</keyword>
<sequence length="641" mass="69458">MKKTYFLMVLLPTIFFTQTIQERKRIASFSDEASNSILLSKLKSREVERVNRISNYLAQNPEAKTVIKFGTSGLKELIDVSPNGDLVYVQTYNQGAATTARATSLYSGGSLGLNIQGQNMLAGIWDGGVVRTTHQEFLQGMFSKVNALDGGAISDHGTHVAGTIAATGINPVVRGLAFNASLNSYNWTNDLAEMLNEASAGMLVSNHSYGPNLTTDNQIWALGAYSSDAMLVDELCFNNPFYLPVFAAGNSRNDNTPPYSTQRMTKVGYDMIAGDAIGKNVLTVAAVQNVSNYTSPSSVIMSTFSSYGPTDDGRIKPDISMKGVNVISTRSSSDTAIGSDSGTSMAAPGVTGVVLLLQQYYNQLYSNYMKAATVKGLILHSADEAGQNNGPDYEFGWGLINAENAAKIIRDKNLSTGRTIIEENTLTNGGTYTKMISSSGSQPLRISISWTDRHSQNFNSSQIDPADVRYLINDLDIKVTSSSGVVYYPWKLQGMNSPSSAATNNSTNNVDNFERVDISAPAGNYTISVTHKGSLQGGSQNFSLIASGGNISNLSTNESLSILEDIKIYPNPANEWINIITKVKDKRNATVIILDSTGRIIKKEMINDNRVSVKDLPRGNYMLLYSNESSTQSQSFKFIKL</sequence>
<dbReference type="PROSITE" id="PS51892">
    <property type="entry name" value="SUBTILASE"/>
    <property type="match status" value="1"/>
</dbReference>
<evidence type="ECO:0000259" key="7">
    <source>
        <dbReference type="Pfam" id="PF00082"/>
    </source>
</evidence>
<dbReference type="InterPro" id="IPR015500">
    <property type="entry name" value="Peptidase_S8_subtilisin-rel"/>
</dbReference>
<dbReference type="PANTHER" id="PTHR43399">
    <property type="entry name" value="SUBTILISIN-RELATED"/>
    <property type="match status" value="1"/>
</dbReference>
<keyword evidence="2 6" id="KW-0645">Protease</keyword>
<dbReference type="EMBL" id="LR215974">
    <property type="protein sequence ID" value="VFB03846.1"/>
    <property type="molecule type" value="Genomic_DNA"/>
</dbReference>
<gene>
    <name evidence="9" type="primary">aprX_2</name>
    <name evidence="9" type="ORF">NCTC12078_01868</name>
</gene>
<dbReference type="InterPro" id="IPR023828">
    <property type="entry name" value="Peptidase_S8_Ser-AS"/>
</dbReference>
<dbReference type="RefSeq" id="WP_130914294.1">
    <property type="nucleotide sequence ID" value="NZ_LR215974.1"/>
</dbReference>
<feature type="domain" description="Peptidase S8/S53" evidence="7">
    <location>
        <begin position="152"/>
        <end position="398"/>
    </location>
</feature>
<proteinExistence type="inferred from homology"/>
<evidence type="ECO:0000313" key="10">
    <source>
        <dbReference type="Proteomes" id="UP000290013"/>
    </source>
</evidence>
<dbReference type="Gene3D" id="2.60.120.380">
    <property type="match status" value="1"/>
</dbReference>
<protein>
    <submittedName>
        <fullName evidence="9">Serine protease AprX</fullName>
        <ecNumber evidence="9">3.4.21.-</ecNumber>
    </submittedName>
</protein>
<dbReference type="Proteomes" id="UP000290013">
    <property type="component" value="Chromosome"/>
</dbReference>
<dbReference type="SUPFAM" id="SSF52743">
    <property type="entry name" value="Subtilisin-like"/>
    <property type="match status" value="1"/>
</dbReference>
<comment type="similarity">
    <text evidence="1 6">Belongs to the peptidase S8 family.</text>
</comment>
<dbReference type="KEGG" id="ctai:NCTC12078_01868"/>
<dbReference type="AlphaFoldDB" id="A0A4U8WE02"/>
<evidence type="ECO:0000256" key="4">
    <source>
        <dbReference type="ARBA" id="ARBA00022801"/>
    </source>
</evidence>
<evidence type="ECO:0000259" key="8">
    <source>
        <dbReference type="Pfam" id="PF18962"/>
    </source>
</evidence>
<dbReference type="PRINTS" id="PR00723">
    <property type="entry name" value="SUBTILISIN"/>
</dbReference>
<dbReference type="GO" id="GO:0004252">
    <property type="term" value="F:serine-type endopeptidase activity"/>
    <property type="evidence" value="ECO:0007669"/>
    <property type="project" value="UniProtKB-UniRule"/>
</dbReference>
<dbReference type="InterPro" id="IPR008979">
    <property type="entry name" value="Galactose-bd-like_sf"/>
</dbReference>
<name>A0A4U8WE02_9FLAO</name>
<dbReference type="InterPro" id="IPR051048">
    <property type="entry name" value="Peptidase_S8/S53_subtilisin"/>
</dbReference>
<dbReference type="InterPro" id="IPR000209">
    <property type="entry name" value="Peptidase_S8/S53_dom"/>
</dbReference>
<dbReference type="SUPFAM" id="SSF49785">
    <property type="entry name" value="Galactose-binding domain-like"/>
    <property type="match status" value="1"/>
</dbReference>
<evidence type="ECO:0000256" key="2">
    <source>
        <dbReference type="ARBA" id="ARBA00022670"/>
    </source>
</evidence>
<dbReference type="InterPro" id="IPR036852">
    <property type="entry name" value="Peptidase_S8/S53_dom_sf"/>
</dbReference>
<feature type="active site" description="Charge relay system" evidence="6">
    <location>
        <position position="126"/>
    </location>
</feature>
<feature type="domain" description="Secretion system C-terminal sorting" evidence="8">
    <location>
        <begin position="568"/>
        <end position="633"/>
    </location>
</feature>
<dbReference type="Pfam" id="PF18962">
    <property type="entry name" value="Por_Secre_tail"/>
    <property type="match status" value="1"/>
</dbReference>
<reference evidence="9 10" key="1">
    <citation type="submission" date="2019-02" db="EMBL/GenBank/DDBJ databases">
        <authorList>
            <consortium name="Pathogen Informatics"/>
        </authorList>
    </citation>
    <scope>NUCLEOTIDE SEQUENCE [LARGE SCALE GENOMIC DNA]</scope>
    <source>
        <strain evidence="9 10">3012STDY6944375</strain>
    </source>
</reference>
<dbReference type="InterPro" id="IPR034058">
    <property type="entry name" value="TagA/B/C/D_pept_dom"/>
</dbReference>
<dbReference type="NCBIfam" id="TIGR04183">
    <property type="entry name" value="Por_Secre_tail"/>
    <property type="match status" value="1"/>
</dbReference>